<name>A0A1Y5P0C6_9MICO</name>
<organism evidence="2">
    <name type="scientific">uncultured Microbacterium sp</name>
    <dbReference type="NCBI Taxonomy" id="191216"/>
    <lineage>
        <taxon>Bacteria</taxon>
        <taxon>Bacillati</taxon>
        <taxon>Actinomycetota</taxon>
        <taxon>Actinomycetes</taxon>
        <taxon>Micrococcales</taxon>
        <taxon>Microbacteriaceae</taxon>
        <taxon>Microbacterium</taxon>
        <taxon>environmental samples</taxon>
    </lineage>
</organism>
<evidence type="ECO:0000313" key="2">
    <source>
        <dbReference type="EMBL" id="SBS72085.1"/>
    </source>
</evidence>
<sequence>MIVAARTISTGKRMRNPCEAARRVGQDGVMQRFHYTGDTILMADDTAAALLDYASALAEANTSDVVAVPVVDETGATTIAELLIGPASQLYTMPATGVEEIGGDAAVIAELRMRAAKLRPSRPVTEEASSFSDADDDFD</sequence>
<dbReference type="AlphaFoldDB" id="A0A1Y5P0C6"/>
<accession>A0A1Y5P0C6</accession>
<evidence type="ECO:0000256" key="1">
    <source>
        <dbReference type="SAM" id="MobiDB-lite"/>
    </source>
</evidence>
<feature type="region of interest" description="Disordered" evidence="1">
    <location>
        <begin position="118"/>
        <end position="139"/>
    </location>
</feature>
<dbReference type="EMBL" id="FLQR01000006">
    <property type="protein sequence ID" value="SBS72085.1"/>
    <property type="molecule type" value="Genomic_DNA"/>
</dbReference>
<gene>
    <name evidence="2" type="ORF">MIPYR_20395</name>
</gene>
<protein>
    <submittedName>
        <fullName evidence="2">Uncharacterized protein</fullName>
    </submittedName>
</protein>
<proteinExistence type="predicted"/>
<reference evidence="2" key="1">
    <citation type="submission" date="2016-03" db="EMBL/GenBank/DDBJ databases">
        <authorList>
            <person name="Ploux O."/>
        </authorList>
    </citation>
    <scope>NUCLEOTIDE SEQUENCE</scope>
    <source>
        <strain evidence="2">UC1</strain>
    </source>
</reference>